<organism evidence="2 3">
    <name type="scientific">Candidatus Nitrosocosmicus oleophilus</name>
    <dbReference type="NCBI Taxonomy" id="1353260"/>
    <lineage>
        <taxon>Archaea</taxon>
        <taxon>Nitrososphaerota</taxon>
        <taxon>Nitrososphaeria</taxon>
        <taxon>Nitrososphaerales</taxon>
        <taxon>Nitrososphaeraceae</taxon>
        <taxon>Candidatus Nitrosocosmicus</taxon>
    </lineage>
</organism>
<dbReference type="EC" id="1.1.5.-" evidence="2"/>
<reference evidence="3" key="1">
    <citation type="submission" date="2015-10" db="EMBL/GenBank/DDBJ databases">
        <title>Niche specialization of a soil ammonia-oxidizing archaeon, Candidatus Nitrosocosmicus oleophilus.</title>
        <authorList>
            <person name="Jung M.-Y."/>
            <person name="Rhee S.-K."/>
        </authorList>
    </citation>
    <scope>NUCLEOTIDE SEQUENCE [LARGE SCALE GENOMIC DNA]</scope>
    <source>
        <strain evidence="3">MY3</strain>
    </source>
</reference>
<dbReference type="PANTHER" id="PTHR19328:SF75">
    <property type="entry name" value="ALDOSE SUGAR DEHYDROGENASE YLII"/>
    <property type="match status" value="1"/>
</dbReference>
<dbReference type="PANTHER" id="PTHR19328">
    <property type="entry name" value="HEDGEHOG-INTERACTING PROTEIN"/>
    <property type="match status" value="1"/>
</dbReference>
<sequence>MKLILFLPLILFLVFFNSCLQYVSSEPILYDKNLKIETLYHGLEFPVSMSFLKDDDILVLEKNDGIVNRIINGQMLDDPVLQLDVDNSQERGLLGSVALTNSSGITSVYLYFTQLNGEESTNESNSEDDVLGNRIFKYDFINGKLVNPKLLFDLPYDSEPPYHVGGKMVIGPDDNLYVSIGDLLASRSLTQNFDNGTGVNGSGGIIRISLDDKPIKNIFENSTLHNYFAYGIRNSFGLDFDPLTGNLWDTENGPGYGDEINLVQPGFNSGWKKVQGLWEPSGEEAGDLFTNLTELVTFDQSNGYDYPKMTFLDTIGITAIKFMNSHNLGENYFGDMFVGDFNDGNIYRFKLNENRSIIESDSNMISHVGIMGKSYPVIYQDPFTTCFNYYRCTVDESVNVTSNNLERSLTISTPINVENLWSWIYGSEYGVIPGNKYTIETSMSQNKYSTDSHIVVQGFNETSKSWVPLIQCPDAKTGKMDMTKFQCDLTIPNNISKIQPAINAGWSSKEDKEATSKYDEIKLFDNYSGKYIDLMPNYSDASSPVFGRGFGHITDIQVGPDGAMYVLSINPDQIIDFDHSKENQGKYGVIYKITKK</sequence>
<evidence type="ECO:0000313" key="3">
    <source>
        <dbReference type="Proteomes" id="UP000058925"/>
    </source>
</evidence>
<dbReference type="InterPro" id="IPR012938">
    <property type="entry name" value="Glc/Sorbosone_DH"/>
</dbReference>
<evidence type="ECO:0000313" key="2">
    <source>
        <dbReference type="EMBL" id="ALI37565.1"/>
    </source>
</evidence>
<keyword evidence="3" id="KW-1185">Reference proteome</keyword>
<dbReference type="EMBL" id="CP012850">
    <property type="protein sequence ID" value="ALI37565.1"/>
    <property type="molecule type" value="Genomic_DNA"/>
</dbReference>
<keyword evidence="2" id="KW-0560">Oxidoreductase</keyword>
<dbReference type="Pfam" id="PF07995">
    <property type="entry name" value="GSDH"/>
    <property type="match status" value="1"/>
</dbReference>
<dbReference type="KEGG" id="taa:NMY3_03382"/>
<dbReference type="InterPro" id="IPR011041">
    <property type="entry name" value="Quinoprot_gluc/sorb_DH_b-prop"/>
</dbReference>
<dbReference type="GO" id="GO:0016491">
    <property type="term" value="F:oxidoreductase activity"/>
    <property type="evidence" value="ECO:0007669"/>
    <property type="project" value="UniProtKB-KW"/>
</dbReference>
<protein>
    <submittedName>
        <fullName evidence="2">Soluble aldose sugar dehydrogenase YliI</fullName>
        <ecNumber evidence="2">1.1.5.-</ecNumber>
    </submittedName>
</protein>
<accession>A0A654M2A1</accession>
<dbReference type="Gene3D" id="2.120.10.30">
    <property type="entry name" value="TolB, C-terminal domain"/>
    <property type="match status" value="1"/>
</dbReference>
<evidence type="ECO:0000259" key="1">
    <source>
        <dbReference type="Pfam" id="PF07995"/>
    </source>
</evidence>
<dbReference type="OrthoDB" id="6744at2157"/>
<name>A0A654M2A1_9ARCH</name>
<dbReference type="InterPro" id="IPR011042">
    <property type="entry name" value="6-blade_b-propeller_TolB-like"/>
</dbReference>
<proteinExistence type="predicted"/>
<dbReference type="GeneID" id="60423233"/>
<dbReference type="Proteomes" id="UP000058925">
    <property type="component" value="Chromosome"/>
</dbReference>
<feature type="domain" description="Glucose/Sorbosone dehydrogenase" evidence="1">
    <location>
        <begin position="43"/>
        <end position="362"/>
    </location>
</feature>
<dbReference type="RefSeq" id="WP_196816620.1">
    <property type="nucleotide sequence ID" value="NZ_CP012850.1"/>
</dbReference>
<gene>
    <name evidence="2" type="primary">yliI_10</name>
    <name evidence="2" type="ORF">NMY3_03382</name>
</gene>
<dbReference type="AlphaFoldDB" id="A0A654M2A1"/>
<dbReference type="SUPFAM" id="SSF50952">
    <property type="entry name" value="Soluble quinoprotein glucose dehydrogenase"/>
    <property type="match status" value="1"/>
</dbReference>